<sequence length="462" mass="51018">MTKKPTALLSQGTTRRGFLSTTAAGVGYWVAGGVQAQTSKMVNGGLQIACVGVGGKGKSDTKNASRFGKIYAMCDVDRRTLKGTARQFKTEHTFTDYRELFDQLGDKVDAVTVSTPDHTHAVIASKAMKMGKHVYCQKPLTHSIHEARQLQNIAREMGVVTQMGNQFTAFDPMRKTAYQVRSGQLGDVSDVHVWTNRPVWPQGEDRQPDKPVPDSLDWESWIGPAPMRPYADGYHDFKWRGWWDFGTGALGDMACHTVNMPYMALTMRDPTSITAETSGHNGDSYPEWSRIKFEFPELDGRAAFTLHWYDGSQLPPTELTGPFLSQSDGDGKPAQLDNSGCIMVGSKGKLYAAGDYAQAGIYWSDADGEKLEPREVDYPNNMGGPELGHVKEFYAGIATGDPHLPVSNMVDYSGPLTETILLGNLAVWKGGKVEWDAKKAMPVNDPELEKIVRRDYRDGYTL</sequence>
<feature type="domain" description="Gfo/Idh/MocA-like oxidoreductase N-terminal" evidence="1">
    <location>
        <begin position="47"/>
        <end position="164"/>
    </location>
</feature>
<dbReference type="Pfam" id="PF01408">
    <property type="entry name" value="GFO_IDH_MocA"/>
    <property type="match status" value="1"/>
</dbReference>
<dbReference type="Proteomes" id="UP000319852">
    <property type="component" value="Chromosome"/>
</dbReference>
<organism evidence="3 4">
    <name type="scientific">Adhaeretor mobilis</name>
    <dbReference type="NCBI Taxonomy" id="1930276"/>
    <lineage>
        <taxon>Bacteria</taxon>
        <taxon>Pseudomonadati</taxon>
        <taxon>Planctomycetota</taxon>
        <taxon>Planctomycetia</taxon>
        <taxon>Pirellulales</taxon>
        <taxon>Lacipirellulaceae</taxon>
        <taxon>Adhaeretor</taxon>
    </lineage>
</organism>
<proteinExistence type="predicted"/>
<dbReference type="InterPro" id="IPR006311">
    <property type="entry name" value="TAT_signal"/>
</dbReference>
<dbReference type="GO" id="GO:0000166">
    <property type="term" value="F:nucleotide binding"/>
    <property type="evidence" value="ECO:0007669"/>
    <property type="project" value="InterPro"/>
</dbReference>
<dbReference type="PANTHER" id="PTHR43818:SF10">
    <property type="entry name" value="NADH-DEPENDENT DEHYDROGENASE-RELATED"/>
    <property type="match status" value="1"/>
</dbReference>
<evidence type="ECO:0000313" key="3">
    <source>
        <dbReference type="EMBL" id="QDT01383.1"/>
    </source>
</evidence>
<dbReference type="AlphaFoldDB" id="A0A517N2M9"/>
<dbReference type="PANTHER" id="PTHR43818">
    <property type="entry name" value="BCDNA.GH03377"/>
    <property type="match status" value="1"/>
</dbReference>
<keyword evidence="4" id="KW-1185">Reference proteome</keyword>
<dbReference type="SUPFAM" id="SSF55347">
    <property type="entry name" value="Glyceraldehyde-3-phosphate dehydrogenase-like, C-terminal domain"/>
    <property type="match status" value="1"/>
</dbReference>
<dbReference type="PROSITE" id="PS51318">
    <property type="entry name" value="TAT"/>
    <property type="match status" value="1"/>
</dbReference>
<reference evidence="3 4" key="1">
    <citation type="submission" date="2019-02" db="EMBL/GenBank/DDBJ databases">
        <title>Deep-cultivation of Planctomycetes and their phenomic and genomic characterization uncovers novel biology.</title>
        <authorList>
            <person name="Wiegand S."/>
            <person name="Jogler M."/>
            <person name="Boedeker C."/>
            <person name="Pinto D."/>
            <person name="Vollmers J."/>
            <person name="Rivas-Marin E."/>
            <person name="Kohn T."/>
            <person name="Peeters S.H."/>
            <person name="Heuer A."/>
            <person name="Rast P."/>
            <person name="Oberbeckmann S."/>
            <person name="Bunk B."/>
            <person name="Jeske O."/>
            <person name="Meyerdierks A."/>
            <person name="Storesund J.E."/>
            <person name="Kallscheuer N."/>
            <person name="Luecker S."/>
            <person name="Lage O.M."/>
            <person name="Pohl T."/>
            <person name="Merkel B.J."/>
            <person name="Hornburger P."/>
            <person name="Mueller R.-W."/>
            <person name="Bruemmer F."/>
            <person name="Labrenz M."/>
            <person name="Spormann A.M."/>
            <person name="Op den Camp H."/>
            <person name="Overmann J."/>
            <person name="Amann R."/>
            <person name="Jetten M.S.M."/>
            <person name="Mascher T."/>
            <person name="Medema M.H."/>
            <person name="Devos D.P."/>
            <person name="Kaster A.-K."/>
            <person name="Ovreas L."/>
            <person name="Rohde M."/>
            <person name="Galperin M.Y."/>
            <person name="Jogler C."/>
        </authorList>
    </citation>
    <scope>NUCLEOTIDE SEQUENCE [LARGE SCALE GENOMIC DNA]</scope>
    <source>
        <strain evidence="3 4">HG15A2</strain>
    </source>
</reference>
<evidence type="ECO:0000259" key="2">
    <source>
        <dbReference type="Pfam" id="PF19051"/>
    </source>
</evidence>
<name>A0A517N2M9_9BACT</name>
<dbReference type="EC" id="1.1.99.28" evidence="3"/>
<dbReference type="GO" id="GO:0047061">
    <property type="term" value="F:glucose-fructose oxidoreductase activity"/>
    <property type="evidence" value="ECO:0007669"/>
    <property type="project" value="UniProtKB-EC"/>
</dbReference>
<protein>
    <submittedName>
        <fullName evidence="3">Glucose--fructose oxidoreductase</fullName>
        <ecNumber evidence="3">1.1.99.28</ecNumber>
    </submittedName>
</protein>
<dbReference type="Gene3D" id="3.40.50.720">
    <property type="entry name" value="NAD(P)-binding Rossmann-like Domain"/>
    <property type="match status" value="1"/>
</dbReference>
<gene>
    <name evidence="3" type="primary">gfo_5</name>
    <name evidence="3" type="ORF">HG15A2_47250</name>
</gene>
<dbReference type="InterPro" id="IPR000683">
    <property type="entry name" value="Gfo/Idh/MocA-like_OxRdtase_N"/>
</dbReference>
<dbReference type="EMBL" id="CP036263">
    <property type="protein sequence ID" value="QDT01383.1"/>
    <property type="molecule type" value="Genomic_DNA"/>
</dbReference>
<dbReference type="InterPro" id="IPR050463">
    <property type="entry name" value="Gfo/Idh/MocA_oxidrdct_glycsds"/>
</dbReference>
<feature type="domain" description="Gfo/Idh/MocA-like oxidoreductase bacterial type C-terminal" evidence="2">
    <location>
        <begin position="195"/>
        <end position="295"/>
    </location>
</feature>
<accession>A0A517N2M9</accession>
<dbReference type="Gene3D" id="3.30.360.10">
    <property type="entry name" value="Dihydrodipicolinate Reductase, domain 2"/>
    <property type="match status" value="1"/>
</dbReference>
<dbReference type="InterPro" id="IPR036291">
    <property type="entry name" value="NAD(P)-bd_dom_sf"/>
</dbReference>
<dbReference type="KEGG" id="amob:HG15A2_47250"/>
<keyword evidence="3" id="KW-0560">Oxidoreductase</keyword>
<evidence type="ECO:0000313" key="4">
    <source>
        <dbReference type="Proteomes" id="UP000319852"/>
    </source>
</evidence>
<dbReference type="InterPro" id="IPR043906">
    <property type="entry name" value="Gfo/Idh/MocA_OxRdtase_bact_C"/>
</dbReference>
<evidence type="ECO:0000259" key="1">
    <source>
        <dbReference type="Pfam" id="PF01408"/>
    </source>
</evidence>
<dbReference type="RefSeq" id="WP_145063531.1">
    <property type="nucleotide sequence ID" value="NZ_CP036263.1"/>
</dbReference>
<dbReference type="OrthoDB" id="255433at2"/>
<dbReference type="SUPFAM" id="SSF51735">
    <property type="entry name" value="NAD(P)-binding Rossmann-fold domains"/>
    <property type="match status" value="1"/>
</dbReference>
<dbReference type="Pfam" id="PF19051">
    <property type="entry name" value="GFO_IDH_MocA_C2"/>
    <property type="match status" value="1"/>
</dbReference>